<feature type="region of interest" description="Disordered" evidence="1">
    <location>
        <begin position="437"/>
        <end position="513"/>
    </location>
</feature>
<feature type="compositionally biased region" description="Basic and acidic residues" evidence="1">
    <location>
        <begin position="355"/>
        <end position="377"/>
    </location>
</feature>
<dbReference type="GO" id="GO:0008418">
    <property type="term" value="F:protein-N-terminal asparagine amidohydrolase activity"/>
    <property type="evidence" value="ECO:0007669"/>
    <property type="project" value="InterPro"/>
</dbReference>
<proteinExistence type="predicted"/>
<feature type="region of interest" description="Disordered" evidence="1">
    <location>
        <begin position="308"/>
        <end position="397"/>
    </location>
</feature>
<name>A0A162JQY7_CORFA</name>
<dbReference type="Gene3D" id="3.60.110.10">
    <property type="entry name" value="Carbon-nitrogen hydrolase"/>
    <property type="match status" value="1"/>
</dbReference>
<feature type="compositionally biased region" description="Basic and acidic residues" evidence="1">
    <location>
        <begin position="320"/>
        <end position="334"/>
    </location>
</feature>
<dbReference type="GeneID" id="30017857"/>
<dbReference type="PANTHER" id="PTHR11750">
    <property type="entry name" value="PROTEIN N-TERMINAL AMIDASE"/>
    <property type="match status" value="1"/>
</dbReference>
<dbReference type="SUPFAM" id="SSF56317">
    <property type="entry name" value="Carbon-nitrogen hydrolase"/>
    <property type="match status" value="1"/>
</dbReference>
<evidence type="ECO:0000313" key="4">
    <source>
        <dbReference type="Proteomes" id="UP000076744"/>
    </source>
</evidence>
<evidence type="ECO:0000256" key="1">
    <source>
        <dbReference type="SAM" id="MobiDB-lite"/>
    </source>
</evidence>
<feature type="compositionally biased region" description="Basic and acidic residues" evidence="1">
    <location>
        <begin position="810"/>
        <end position="831"/>
    </location>
</feature>
<evidence type="ECO:0000259" key="2">
    <source>
        <dbReference type="PROSITE" id="PS50263"/>
    </source>
</evidence>
<protein>
    <submittedName>
        <fullName evidence="3">Amidase</fullName>
    </submittedName>
</protein>
<sequence length="855" mass="96942">MRIACLQFAPQLANVDHNIERADAILERADPQDIDLLVLPELAFSGYNFKSLGHISPHLELKDAGISAAWSRQAALKYDSVVVTGYPERVDPKDGWPTDPKYYNSAIIMDGDGDAVGNYRKSHLYYTDETWALEGRSGFYTANVHPVGRMALGICMDINPYKFEAPWEDYEFSNHALESGASLVVLSMAWSTHIDQNEFFRKPAEPDMDTLLYWITRLQPIISAESNRETIVVFGNRCGAEGDATYVGTSAVIGIKSGEILLYGILGRDEESLLVIDTDDVPYARLKLQSRESVPEQDQSEHTLAPQLHHQNGPRHHPRNAHDSGKDNSHRTVMDQRPSTDVQEHTVNTIVVTRGPERDPQYHDRWMAPSRQPREHSTSGPFRVDGSSVGISSSNSRPSYNRFTQSYVAAPVTYQHGEEKMRPTMSEGHYNLLEEFSDSDESIISQSYPESDEEPWPRTQESQVYDNARRRNAASAQREYGMQDTSKRCPTAHQQQAGPHIPQPEQDAASESSLVQRISAVALEDKNLPSSNTQYFQEQDIYKYVHGENLTSEHHIRYHTHLLRERRARQGLPADIEDDKQDQEEWEGQQEVEPVVGARAEYNEPINEREVMHDAESDSIELPILVPASPNRLRAGADAQPNYTFGSVQSRQAFWQENPPEPTPIADTPMSHMTQFSQTRPRRRHDRQAPALYLADQAKRERQAKPRDPTAEMKTADSRADAIRTGSIPELAAVDGNKPVACNEPPPALNRSKAKENLLPLQDPSRRPKAATRQVPPLRLVPREAPQEKKREREVRERSRRTPRQMPIAREVERPSDRDKGREKDSRDKGRTTPVPMVLVYEEEGESMPASRQRY</sequence>
<dbReference type="PROSITE" id="PS50263">
    <property type="entry name" value="CN_HYDROLASE"/>
    <property type="match status" value="1"/>
</dbReference>
<dbReference type="AlphaFoldDB" id="A0A162JQY7"/>
<feature type="region of interest" description="Disordered" evidence="1">
    <location>
        <begin position="656"/>
        <end position="855"/>
    </location>
</feature>
<feature type="compositionally biased region" description="Polar residues" evidence="1">
    <location>
        <begin position="337"/>
        <end position="351"/>
    </location>
</feature>
<dbReference type="InterPro" id="IPR036526">
    <property type="entry name" value="C-N_Hydrolase_sf"/>
</dbReference>
<keyword evidence="4" id="KW-1185">Reference proteome</keyword>
<accession>A0A162JQY7</accession>
<dbReference type="EMBL" id="AZHB01000002">
    <property type="protein sequence ID" value="OAA72492.1"/>
    <property type="molecule type" value="Genomic_DNA"/>
</dbReference>
<dbReference type="GO" id="GO:0030163">
    <property type="term" value="P:protein catabolic process"/>
    <property type="evidence" value="ECO:0007669"/>
    <property type="project" value="TreeGrafter"/>
</dbReference>
<dbReference type="InterPro" id="IPR003010">
    <property type="entry name" value="C-N_Hydrolase"/>
</dbReference>
<dbReference type="InterPro" id="IPR039703">
    <property type="entry name" value="Nta1"/>
</dbReference>
<evidence type="ECO:0000313" key="3">
    <source>
        <dbReference type="EMBL" id="OAA72492.1"/>
    </source>
</evidence>
<dbReference type="RefSeq" id="XP_018707938.1">
    <property type="nucleotide sequence ID" value="XM_018845172.1"/>
</dbReference>
<dbReference type="STRING" id="1081104.A0A162JQY7"/>
<feature type="compositionally biased region" description="Basic and acidic residues" evidence="1">
    <location>
        <begin position="781"/>
        <end position="797"/>
    </location>
</feature>
<feature type="domain" description="CN hydrolase" evidence="2">
    <location>
        <begin position="1"/>
        <end position="283"/>
    </location>
</feature>
<dbReference type="Pfam" id="PF00795">
    <property type="entry name" value="CN_hydrolase"/>
    <property type="match status" value="1"/>
</dbReference>
<feature type="compositionally biased region" description="Basic and acidic residues" evidence="1">
    <location>
        <begin position="697"/>
        <end position="722"/>
    </location>
</feature>
<dbReference type="Proteomes" id="UP000076744">
    <property type="component" value="Unassembled WGS sequence"/>
</dbReference>
<reference evidence="3 4" key="1">
    <citation type="journal article" date="2016" name="Genome Biol. Evol.">
        <title>Divergent and convergent evolution of fungal pathogenicity.</title>
        <authorList>
            <person name="Shang Y."/>
            <person name="Xiao G."/>
            <person name="Zheng P."/>
            <person name="Cen K."/>
            <person name="Zhan S."/>
            <person name="Wang C."/>
        </authorList>
    </citation>
    <scope>NUCLEOTIDE SEQUENCE [LARGE SCALE GENOMIC DNA]</scope>
    <source>
        <strain evidence="3 4">ARSEF 2679</strain>
    </source>
</reference>
<dbReference type="OrthoDB" id="201515at2759"/>
<dbReference type="CDD" id="cd07566">
    <property type="entry name" value="ScNTA1_like"/>
    <property type="match status" value="1"/>
</dbReference>
<comment type="caution">
    <text evidence="3">The sequence shown here is derived from an EMBL/GenBank/DDBJ whole genome shotgun (WGS) entry which is preliminary data.</text>
</comment>
<gene>
    <name evidence="3" type="ORF">ISF_01565</name>
</gene>
<feature type="compositionally biased region" description="Low complexity" evidence="1">
    <location>
        <begin position="387"/>
        <end position="397"/>
    </location>
</feature>
<dbReference type="PANTHER" id="PTHR11750:SF26">
    <property type="entry name" value="PROTEIN N-TERMINAL AMIDASE"/>
    <property type="match status" value="1"/>
</dbReference>
<dbReference type="GO" id="GO:0070773">
    <property type="term" value="F:protein-N-terminal glutamine amidohydrolase activity"/>
    <property type="evidence" value="ECO:0007669"/>
    <property type="project" value="InterPro"/>
</dbReference>
<organism evidence="3 4">
    <name type="scientific">Cordyceps fumosorosea (strain ARSEF 2679)</name>
    <name type="common">Isaria fumosorosea</name>
    <dbReference type="NCBI Taxonomy" id="1081104"/>
    <lineage>
        <taxon>Eukaryota</taxon>
        <taxon>Fungi</taxon>
        <taxon>Dikarya</taxon>
        <taxon>Ascomycota</taxon>
        <taxon>Pezizomycotina</taxon>
        <taxon>Sordariomycetes</taxon>
        <taxon>Hypocreomycetidae</taxon>
        <taxon>Hypocreales</taxon>
        <taxon>Cordycipitaceae</taxon>
        <taxon>Cordyceps</taxon>
    </lineage>
</organism>